<proteinExistence type="predicted"/>
<organism evidence="3 4">
    <name type="scientific">Actinacidiphila reveromycinica</name>
    <dbReference type="NCBI Taxonomy" id="659352"/>
    <lineage>
        <taxon>Bacteria</taxon>
        <taxon>Bacillati</taxon>
        <taxon>Actinomycetota</taxon>
        <taxon>Actinomycetes</taxon>
        <taxon>Kitasatosporales</taxon>
        <taxon>Streptomycetaceae</taxon>
        <taxon>Actinacidiphila</taxon>
    </lineage>
</organism>
<dbReference type="InterPro" id="IPR036890">
    <property type="entry name" value="HATPase_C_sf"/>
</dbReference>
<reference evidence="3 4" key="2">
    <citation type="journal article" date="2011" name="J. Antibiot.">
        <title>Furaquinocins I and J: novel polyketide isoprenoid hybrid compounds from Streptomyces reveromyceticus SN-593.</title>
        <authorList>
            <person name="Panthee S."/>
            <person name="Takahashi S."/>
            <person name="Takagi H."/>
            <person name="Nogawa T."/>
            <person name="Oowada E."/>
            <person name="Uramoto M."/>
            <person name="Osada H."/>
        </authorList>
    </citation>
    <scope>NUCLEOTIDE SEQUENCE [LARGE SCALE GENOMIC DNA]</scope>
    <source>
        <strain evidence="3 4">SN-593</strain>
    </source>
</reference>
<reference evidence="3 4" key="1">
    <citation type="journal article" date="2010" name="J. Bacteriol.">
        <title>Biochemical characterization of a novel indole prenyltransferase from Streptomyces sp. SN-593.</title>
        <authorList>
            <person name="Takahashi S."/>
            <person name="Takagi H."/>
            <person name="Toyoda A."/>
            <person name="Uramoto M."/>
            <person name="Nogawa T."/>
            <person name="Ueki M."/>
            <person name="Sakaki Y."/>
            <person name="Osada H."/>
        </authorList>
    </citation>
    <scope>NUCLEOTIDE SEQUENCE [LARGE SCALE GENOMIC DNA]</scope>
    <source>
        <strain evidence="3 4">SN-593</strain>
    </source>
</reference>
<dbReference type="Proteomes" id="UP000595703">
    <property type="component" value="Chromosome"/>
</dbReference>
<keyword evidence="1" id="KW-0808">Transferase</keyword>
<keyword evidence="4" id="KW-1185">Reference proteome</keyword>
<evidence type="ECO:0000256" key="1">
    <source>
        <dbReference type="ARBA" id="ARBA00022527"/>
    </source>
</evidence>
<reference evidence="3 4" key="3">
    <citation type="journal article" date="2011" name="Nat. Chem. Biol.">
        <title>Reveromycin A biosynthesis uses RevG and RevJ for stereospecific spiroacetal formation.</title>
        <authorList>
            <person name="Takahashi S."/>
            <person name="Toyoda A."/>
            <person name="Sekiyama Y."/>
            <person name="Takagi H."/>
            <person name="Nogawa T."/>
            <person name="Uramoto M."/>
            <person name="Suzuki R."/>
            <person name="Koshino H."/>
            <person name="Kumano T."/>
            <person name="Panthee S."/>
            <person name="Dairi T."/>
            <person name="Ishikawa J."/>
            <person name="Ikeda H."/>
            <person name="Sakaki Y."/>
            <person name="Osada H."/>
        </authorList>
    </citation>
    <scope>NUCLEOTIDE SEQUENCE [LARGE SCALE GENOMIC DNA]</scope>
    <source>
        <strain evidence="3 4">SN-593</strain>
    </source>
</reference>
<dbReference type="Gene3D" id="3.30.565.10">
    <property type="entry name" value="Histidine kinase-like ATPase, C-terminal domain"/>
    <property type="match status" value="1"/>
</dbReference>
<sequence>MNTGAHPRGHPGYSETLPCTAASAEVARRLVRTAVCAWGMDSLADDGALVVTELVANAAQHTEGRPIRVMVTCPAPGTVRISVVDRSQVRPRPRRPGLDDERGRGLALVSSLTDCWGIDRMSSGKRVWGELTCEAPR</sequence>
<dbReference type="InterPro" id="IPR050267">
    <property type="entry name" value="Anti-sigma-factor_SerPK"/>
</dbReference>
<evidence type="ECO:0000313" key="4">
    <source>
        <dbReference type="Proteomes" id="UP000595703"/>
    </source>
</evidence>
<evidence type="ECO:0000313" key="3">
    <source>
        <dbReference type="EMBL" id="BBB00278.1"/>
    </source>
</evidence>
<gene>
    <name evidence="3" type="ORF">RVR_7275</name>
</gene>
<dbReference type="EMBL" id="AP018365">
    <property type="protein sequence ID" value="BBB00278.1"/>
    <property type="molecule type" value="Genomic_DNA"/>
</dbReference>
<dbReference type="SUPFAM" id="SSF55874">
    <property type="entry name" value="ATPase domain of HSP90 chaperone/DNA topoisomerase II/histidine kinase"/>
    <property type="match status" value="1"/>
</dbReference>
<reference evidence="3 4" key="4">
    <citation type="journal article" date="2020" name="Sci. Rep.">
        <title>beta-carboline chemical signals induce reveromycin production through a LuxR family regulator in Streptomyces sp. SN-593.</title>
        <authorList>
            <person name="Panthee S."/>
            <person name="Kito N."/>
            <person name="Hayashi T."/>
            <person name="Shimizu T."/>
            <person name="Ishikawa J."/>
            <person name="Hamamoto H."/>
            <person name="Osada H."/>
            <person name="Takahashi S."/>
        </authorList>
    </citation>
    <scope>NUCLEOTIDE SEQUENCE [LARGE SCALE GENOMIC DNA]</scope>
    <source>
        <strain evidence="3 4">SN-593</strain>
    </source>
</reference>
<dbReference type="CDD" id="cd16936">
    <property type="entry name" value="HATPase_RsbW-like"/>
    <property type="match status" value="1"/>
</dbReference>
<dbReference type="PANTHER" id="PTHR35526">
    <property type="entry name" value="ANTI-SIGMA-F FACTOR RSBW-RELATED"/>
    <property type="match status" value="1"/>
</dbReference>
<dbReference type="KEGG" id="arev:RVR_7275"/>
<evidence type="ECO:0000259" key="2">
    <source>
        <dbReference type="Pfam" id="PF13581"/>
    </source>
</evidence>
<keyword evidence="1" id="KW-0723">Serine/threonine-protein kinase</keyword>
<keyword evidence="1" id="KW-0418">Kinase</keyword>
<dbReference type="AlphaFoldDB" id="A0A7U3UWS1"/>
<protein>
    <submittedName>
        <fullName evidence="3">Putative regulatory protein</fullName>
    </submittedName>
</protein>
<dbReference type="PANTHER" id="PTHR35526:SF3">
    <property type="entry name" value="ANTI-SIGMA-F FACTOR RSBW"/>
    <property type="match status" value="1"/>
</dbReference>
<feature type="domain" description="Histidine kinase/HSP90-like ATPase" evidence="2">
    <location>
        <begin position="21"/>
        <end position="127"/>
    </location>
</feature>
<accession>A0A7U3UWS1</accession>
<name>A0A7U3UWS1_9ACTN</name>
<dbReference type="GO" id="GO:0004674">
    <property type="term" value="F:protein serine/threonine kinase activity"/>
    <property type="evidence" value="ECO:0007669"/>
    <property type="project" value="UniProtKB-KW"/>
</dbReference>
<dbReference type="Pfam" id="PF13581">
    <property type="entry name" value="HATPase_c_2"/>
    <property type="match status" value="1"/>
</dbReference>
<dbReference type="InterPro" id="IPR003594">
    <property type="entry name" value="HATPase_dom"/>
</dbReference>